<dbReference type="PANTHER" id="PTHR46376">
    <property type="entry name" value="LEUCINE-ZIPPER-LIKE TRANSCRIPTIONAL REGULATOR 1"/>
    <property type="match status" value="1"/>
</dbReference>
<feature type="transmembrane region" description="Helical" evidence="8">
    <location>
        <begin position="196"/>
        <end position="220"/>
    </location>
</feature>
<dbReference type="PANTHER" id="PTHR46376:SF2">
    <property type="entry name" value="DISTRACTED, ISOFORM B"/>
    <property type="match status" value="1"/>
</dbReference>
<keyword evidence="8" id="KW-1133">Transmembrane helix</keyword>
<evidence type="ECO:0000256" key="1">
    <source>
        <dbReference type="ARBA" id="ARBA00022441"/>
    </source>
</evidence>
<evidence type="ECO:0000256" key="2">
    <source>
        <dbReference type="ARBA" id="ARBA00022729"/>
    </source>
</evidence>
<evidence type="ECO:0000256" key="3">
    <source>
        <dbReference type="ARBA" id="ARBA00022737"/>
    </source>
</evidence>
<dbReference type="Proteomes" id="UP000230423">
    <property type="component" value="Unassembled WGS sequence"/>
</dbReference>
<dbReference type="InterPro" id="IPR002049">
    <property type="entry name" value="LE_dom"/>
</dbReference>
<dbReference type="InterPro" id="IPR051568">
    <property type="entry name" value="LZTR1/Attractin"/>
</dbReference>
<dbReference type="Pfam" id="PF24972">
    <property type="entry name" value="GBD_ATRN"/>
    <property type="match status" value="1"/>
</dbReference>
<gene>
    <name evidence="10" type="ORF">TELCIR_00525</name>
</gene>
<dbReference type="AlphaFoldDB" id="A0A2G9V4I6"/>
<dbReference type="InterPro" id="IPR056863">
    <property type="entry name" value="LMN_ATRN_NET-like_EGF"/>
</dbReference>
<evidence type="ECO:0000256" key="7">
    <source>
        <dbReference type="PROSITE-ProRule" id="PRU00460"/>
    </source>
</evidence>
<evidence type="ECO:0000256" key="5">
    <source>
        <dbReference type="ARBA" id="ARBA00023180"/>
    </source>
</evidence>
<evidence type="ECO:0000259" key="9">
    <source>
        <dbReference type="PROSITE" id="PS50027"/>
    </source>
</evidence>
<feature type="domain" description="Laminin EGF-like" evidence="9">
    <location>
        <begin position="25"/>
        <end position="72"/>
    </location>
</feature>
<keyword evidence="2" id="KW-0732">Signal</keyword>
<evidence type="ECO:0000313" key="11">
    <source>
        <dbReference type="Proteomes" id="UP000230423"/>
    </source>
</evidence>
<dbReference type="GO" id="GO:0005794">
    <property type="term" value="C:Golgi apparatus"/>
    <property type="evidence" value="ECO:0007669"/>
    <property type="project" value="TreeGrafter"/>
</dbReference>
<evidence type="ECO:0000256" key="8">
    <source>
        <dbReference type="SAM" id="Phobius"/>
    </source>
</evidence>
<evidence type="ECO:0000256" key="4">
    <source>
        <dbReference type="ARBA" id="ARBA00023157"/>
    </source>
</evidence>
<keyword evidence="8" id="KW-0812">Transmembrane</keyword>
<proteinExistence type="predicted"/>
<keyword evidence="6 7" id="KW-0424">Laminin EGF-like domain</keyword>
<name>A0A2G9V4I6_TELCI</name>
<reference evidence="10 11" key="1">
    <citation type="submission" date="2015-09" db="EMBL/GenBank/DDBJ databases">
        <title>Draft genome of the parasitic nematode Teladorsagia circumcincta isolate WARC Sus (inbred).</title>
        <authorList>
            <person name="Mitreva M."/>
        </authorList>
    </citation>
    <scope>NUCLEOTIDE SEQUENCE [LARGE SCALE GENOMIC DNA]</scope>
    <source>
        <strain evidence="10 11">S</strain>
    </source>
</reference>
<dbReference type="PROSITE" id="PS50027">
    <property type="entry name" value="EGF_LAM_2"/>
    <property type="match status" value="1"/>
</dbReference>
<organism evidence="10 11">
    <name type="scientific">Teladorsagia circumcincta</name>
    <name type="common">Brown stomach worm</name>
    <name type="synonym">Ostertagia circumcincta</name>
    <dbReference type="NCBI Taxonomy" id="45464"/>
    <lineage>
        <taxon>Eukaryota</taxon>
        <taxon>Metazoa</taxon>
        <taxon>Ecdysozoa</taxon>
        <taxon>Nematoda</taxon>
        <taxon>Chromadorea</taxon>
        <taxon>Rhabditida</taxon>
        <taxon>Rhabditina</taxon>
        <taxon>Rhabditomorpha</taxon>
        <taxon>Strongyloidea</taxon>
        <taxon>Trichostrongylidae</taxon>
        <taxon>Teladorsagia</taxon>
    </lineage>
</organism>
<keyword evidence="11" id="KW-1185">Reference proteome</keyword>
<feature type="disulfide bond" evidence="7">
    <location>
        <begin position="56"/>
        <end position="70"/>
    </location>
</feature>
<evidence type="ECO:0000256" key="6">
    <source>
        <dbReference type="ARBA" id="ARBA00023292"/>
    </source>
</evidence>
<dbReference type="CDD" id="cd00055">
    <property type="entry name" value="EGF_Lam"/>
    <property type="match status" value="2"/>
</dbReference>
<sequence>MGKHCEICAPGYHGDPRNGDNCAACQCNGQADTCDHITGSCHCRTKGVSGASCDRCDQKYYGQPKNGTPCYYELSVDFIFTFKLKNEDKDKHATEIYLFSIPHKKDTDVTFQISCDGGSQANVALNITSSLFESTPRRMMLNTTCDSKGFRRVYVASDPDYAYGTDANTTFFVRVFNFTTPITIQVSFAQSPPINWVLFFVIFAACFIVLLVVAGLLWMIKLRIEVYRRNQRRIDEIEHMASRPFSSVKLELTSPHCFPASGPVQGPTPLSVEPCSNYKSGIFTLAVRLPTGGRATTPNGTSGLAVASALCLLTPAQLGVLQAPDNSENRNNRKTTLRSYIPFLRTRLNDST</sequence>
<dbReference type="Pfam" id="PF00053">
    <property type="entry name" value="EGF_laminin"/>
    <property type="match status" value="1"/>
</dbReference>
<dbReference type="EMBL" id="KZ345000">
    <property type="protein sequence ID" value="PIO77397.1"/>
    <property type="molecule type" value="Genomic_DNA"/>
</dbReference>
<comment type="caution">
    <text evidence="7">Lacks conserved residue(s) required for the propagation of feature annotation.</text>
</comment>
<keyword evidence="1" id="KW-0880">Kelch repeat</keyword>
<keyword evidence="4 7" id="KW-1015">Disulfide bond</keyword>
<evidence type="ECO:0000313" key="10">
    <source>
        <dbReference type="EMBL" id="PIO77397.1"/>
    </source>
</evidence>
<keyword evidence="5" id="KW-0325">Glycoprotein</keyword>
<dbReference type="Pfam" id="PF24973">
    <property type="entry name" value="EGF_LMN_ATRN"/>
    <property type="match status" value="1"/>
</dbReference>
<accession>A0A2G9V4I6</accession>
<keyword evidence="8" id="KW-0472">Membrane</keyword>
<dbReference type="Gene3D" id="2.10.25.10">
    <property type="entry name" value="Laminin"/>
    <property type="match status" value="1"/>
</dbReference>
<dbReference type="InterPro" id="IPR056732">
    <property type="entry name" value="GBD_ATRN"/>
</dbReference>
<protein>
    <submittedName>
        <fullName evidence="10">Laminin EGF-like protein</fullName>
    </submittedName>
</protein>
<keyword evidence="3" id="KW-0677">Repeat</keyword>
<dbReference type="OrthoDB" id="5846013at2759"/>